<keyword evidence="7" id="KW-1185">Reference proteome</keyword>
<dbReference type="PATRIC" id="fig|1079994.3.peg.180"/>
<feature type="active site" description="Proton donor/acceptor" evidence="4">
    <location>
        <position position="243"/>
    </location>
</feature>
<name>A0A147EC97_9MICO</name>
<feature type="domain" description="Xylose isomerase-like TIM barrel" evidence="5">
    <location>
        <begin position="21"/>
        <end position="251"/>
    </location>
</feature>
<evidence type="ECO:0000256" key="4">
    <source>
        <dbReference type="PIRSR" id="PIRSR006241-50"/>
    </source>
</evidence>
<comment type="caution">
    <text evidence="6">The sequence shown here is derived from an EMBL/GenBank/DDBJ whole genome shotgun (WGS) entry which is preliminary data.</text>
</comment>
<dbReference type="InterPro" id="IPR050417">
    <property type="entry name" value="Sugar_Epim/Isomerase"/>
</dbReference>
<evidence type="ECO:0000256" key="3">
    <source>
        <dbReference type="PIRNR" id="PIRNR006241"/>
    </source>
</evidence>
<dbReference type="InterPro" id="IPR013022">
    <property type="entry name" value="Xyl_isomerase-like_TIM-brl"/>
</dbReference>
<dbReference type="PANTHER" id="PTHR43489">
    <property type="entry name" value="ISOMERASE"/>
    <property type="match status" value="1"/>
</dbReference>
<feature type="active site" description="Proton donor/acceptor" evidence="4">
    <location>
        <position position="148"/>
    </location>
</feature>
<evidence type="ECO:0000313" key="7">
    <source>
        <dbReference type="Proteomes" id="UP000070810"/>
    </source>
</evidence>
<keyword evidence="6" id="KW-0670">Pyruvate</keyword>
<keyword evidence="1 3" id="KW-0413">Isomerase</keyword>
<dbReference type="InterPro" id="IPR026040">
    <property type="entry name" value="HyI-like"/>
</dbReference>
<dbReference type="EMBL" id="LDRK01000104">
    <property type="protein sequence ID" value="KTR82013.1"/>
    <property type="molecule type" value="Genomic_DNA"/>
</dbReference>
<dbReference type="Pfam" id="PF01261">
    <property type="entry name" value="AP_endonuc_2"/>
    <property type="match status" value="1"/>
</dbReference>
<dbReference type="AlphaFoldDB" id="A0A147EC97"/>
<dbReference type="Proteomes" id="UP000070810">
    <property type="component" value="Unassembled WGS sequence"/>
</dbReference>
<dbReference type="OrthoDB" id="9786584at2"/>
<organism evidence="6 7">
    <name type="scientific">Leucobacter chromiiresistens</name>
    <dbReference type="NCBI Taxonomy" id="1079994"/>
    <lineage>
        <taxon>Bacteria</taxon>
        <taxon>Bacillati</taxon>
        <taxon>Actinomycetota</taxon>
        <taxon>Actinomycetes</taxon>
        <taxon>Micrococcales</taxon>
        <taxon>Microbacteriaceae</taxon>
        <taxon>Leucobacter</taxon>
    </lineage>
</organism>
<dbReference type="InterPro" id="IPR036237">
    <property type="entry name" value="Xyl_isomerase-like_sf"/>
</dbReference>
<sequence length="259" mass="27576">MTYTVNASILLTHLPLLERPAAAREAGFSAVEFWWPFAAAVPGDAEVDRFVAAIQDAGVTLSGLNFFAGDMPGGDRGLVSWVGREQEFADNIDVVVGIGERLGTRAFNALYGKRLDGVAPEAQDELAVQHLTAAAAGVARIGGTVLLEPVSGAPAYPLQTAQDALDVIARAGQSNIKLLADFYHLAANGDDVARVIETHAHEFGHIQIADHPGRNEPGTGTLPLASWIERSRQLGYDGYIGLEYQASQPDPFAWIANFG</sequence>
<dbReference type="Gene3D" id="3.20.20.150">
    <property type="entry name" value="Divalent-metal-dependent TIM barrel enzymes"/>
    <property type="match status" value="1"/>
</dbReference>
<gene>
    <name evidence="6" type="ORF">NS354_11610</name>
</gene>
<protein>
    <submittedName>
        <fullName evidence="6">Hydroxypyruvate isomerase</fullName>
    </submittedName>
</protein>
<evidence type="ECO:0000313" key="6">
    <source>
        <dbReference type="EMBL" id="KTR82013.1"/>
    </source>
</evidence>
<evidence type="ECO:0000256" key="1">
    <source>
        <dbReference type="ARBA" id="ARBA00023235"/>
    </source>
</evidence>
<dbReference type="SUPFAM" id="SSF51658">
    <property type="entry name" value="Xylose isomerase-like"/>
    <property type="match status" value="1"/>
</dbReference>
<dbReference type="PANTHER" id="PTHR43489:SF6">
    <property type="entry name" value="HYDROXYPYRUVATE ISOMERASE-RELATED"/>
    <property type="match status" value="1"/>
</dbReference>
<dbReference type="GO" id="GO:0046487">
    <property type="term" value="P:glyoxylate metabolic process"/>
    <property type="evidence" value="ECO:0007669"/>
    <property type="project" value="TreeGrafter"/>
</dbReference>
<reference evidence="6 7" key="1">
    <citation type="journal article" date="2016" name="Front. Microbiol.">
        <title>Genomic Resource of Rice Seed Associated Bacteria.</title>
        <authorList>
            <person name="Midha S."/>
            <person name="Bansal K."/>
            <person name="Sharma S."/>
            <person name="Kumar N."/>
            <person name="Patil P.P."/>
            <person name="Chaudhry V."/>
            <person name="Patil P.B."/>
        </authorList>
    </citation>
    <scope>NUCLEOTIDE SEQUENCE [LARGE SCALE GENOMIC DNA]</scope>
    <source>
        <strain evidence="6 7">NS354</strain>
    </source>
</reference>
<proteinExistence type="inferred from homology"/>
<accession>A0A147EC97</accession>
<evidence type="ECO:0000259" key="5">
    <source>
        <dbReference type="Pfam" id="PF01261"/>
    </source>
</evidence>
<comment type="similarity">
    <text evidence="3">Belongs to the hyi family.</text>
</comment>
<evidence type="ECO:0000256" key="2">
    <source>
        <dbReference type="ARBA" id="ARBA00023277"/>
    </source>
</evidence>
<dbReference type="GO" id="GO:0008903">
    <property type="term" value="F:hydroxypyruvate isomerase activity"/>
    <property type="evidence" value="ECO:0007669"/>
    <property type="project" value="TreeGrafter"/>
</dbReference>
<dbReference type="PIRSF" id="PIRSF006241">
    <property type="entry name" value="HyI"/>
    <property type="match status" value="1"/>
</dbReference>
<keyword evidence="2" id="KW-0119">Carbohydrate metabolism</keyword>
<dbReference type="RefSeq" id="WP_058594629.1">
    <property type="nucleotide sequence ID" value="NZ_LDRK01000104.1"/>
</dbReference>